<dbReference type="Proteomes" id="UP001149165">
    <property type="component" value="Unassembled WGS sequence"/>
</dbReference>
<evidence type="ECO:0000256" key="1">
    <source>
        <dbReference type="SAM" id="MobiDB-lite"/>
    </source>
</evidence>
<evidence type="ECO:0000313" key="3">
    <source>
        <dbReference type="Proteomes" id="UP001149165"/>
    </source>
</evidence>
<dbReference type="OrthoDB" id="10401506at2759"/>
<evidence type="ECO:0000313" key="2">
    <source>
        <dbReference type="EMBL" id="KAJ5088745.1"/>
    </source>
</evidence>
<accession>A0A9W9EVR9</accession>
<feature type="compositionally biased region" description="Basic residues" evidence="1">
    <location>
        <begin position="341"/>
        <end position="350"/>
    </location>
</feature>
<protein>
    <submittedName>
        <fullName evidence="2">Uncharacterized protein</fullName>
    </submittedName>
</protein>
<reference evidence="2" key="1">
    <citation type="submission" date="2022-11" db="EMBL/GenBank/DDBJ databases">
        <authorList>
            <person name="Petersen C."/>
        </authorList>
    </citation>
    <scope>NUCLEOTIDE SEQUENCE</scope>
    <source>
        <strain evidence="2">IBT 30069</strain>
    </source>
</reference>
<keyword evidence="3" id="KW-1185">Reference proteome</keyword>
<comment type="caution">
    <text evidence="2">The sequence shown here is derived from an EMBL/GenBank/DDBJ whole genome shotgun (WGS) entry which is preliminary data.</text>
</comment>
<organism evidence="2 3">
    <name type="scientific">Penicillium angulare</name>
    <dbReference type="NCBI Taxonomy" id="116970"/>
    <lineage>
        <taxon>Eukaryota</taxon>
        <taxon>Fungi</taxon>
        <taxon>Dikarya</taxon>
        <taxon>Ascomycota</taxon>
        <taxon>Pezizomycotina</taxon>
        <taxon>Eurotiomycetes</taxon>
        <taxon>Eurotiomycetidae</taxon>
        <taxon>Eurotiales</taxon>
        <taxon>Aspergillaceae</taxon>
        <taxon>Penicillium</taxon>
    </lineage>
</organism>
<reference evidence="2" key="2">
    <citation type="journal article" date="2023" name="IMA Fungus">
        <title>Comparative genomic study of the Penicillium genus elucidates a diverse pangenome and 15 lateral gene transfer events.</title>
        <authorList>
            <person name="Petersen C."/>
            <person name="Sorensen T."/>
            <person name="Nielsen M.R."/>
            <person name="Sondergaard T.E."/>
            <person name="Sorensen J.L."/>
            <person name="Fitzpatrick D.A."/>
            <person name="Frisvad J.C."/>
            <person name="Nielsen K.L."/>
        </authorList>
    </citation>
    <scope>NUCLEOTIDE SEQUENCE</scope>
    <source>
        <strain evidence="2">IBT 30069</strain>
    </source>
</reference>
<feature type="region of interest" description="Disordered" evidence="1">
    <location>
        <begin position="225"/>
        <end position="358"/>
    </location>
</feature>
<feature type="compositionally biased region" description="Acidic residues" evidence="1">
    <location>
        <begin position="239"/>
        <end position="302"/>
    </location>
</feature>
<gene>
    <name evidence="2" type="ORF">N7456_012361</name>
</gene>
<sequence>MTPPPPPPPAYRWGLNMIPFLTDMHPAKVSFDFDTWNKNIKVLDRITKTDDYIAPYIGEQLPYQVEAQKIHQDLFDEELPQVISNGKPVDAVYLPSWSQLVQKVPTEEWKVVKTDGHVDPHDPTYYRCRLDDQMIQVTQKQMKAIGWLQENYSKNLNAVQRKSMSADKQVAERLATSLKQLSEDSAIIASTIMARCRVYEKDLGSYFWSGNIPGDSVNSNLFHSGGDVPYRSPQSHTGEEEEVGVAGDIGEEEENDEEEEEQEEEQEEENGEEQEEGEREGGEDEEVNEDENSDDGYSEGETEMVNPHEQTRRSSSRIRRPSSRARLNDEDNALEDEPPHKRARIKRRRSSQASRISDIPLATKRDILEFTKSEAKHAYKFLKDRQDRKLNWTQIEQEYCEEFEVDRSQQWLRSYVNKINQYLSAHPDAIKRISPRNPGYTEEISFAHQIYLECQKK</sequence>
<feature type="compositionally biased region" description="Basic residues" evidence="1">
    <location>
        <begin position="314"/>
        <end position="323"/>
    </location>
</feature>
<dbReference type="EMBL" id="JAPQKH010000007">
    <property type="protein sequence ID" value="KAJ5088745.1"/>
    <property type="molecule type" value="Genomic_DNA"/>
</dbReference>
<name>A0A9W9EVR9_9EURO</name>
<proteinExistence type="predicted"/>
<dbReference type="AlphaFoldDB" id="A0A9W9EVR9"/>